<feature type="non-terminal residue" evidence="1">
    <location>
        <position position="1"/>
    </location>
</feature>
<gene>
    <name evidence="1" type="primary">ORF39757</name>
</gene>
<sequence>NYSNMYGNPGAYRVVQPILPRENSNFQDSKRIQFPVTMNGCNFLWGDGAFRDITVHQPRPISSGQLGDSTIYQTP</sequence>
<evidence type="ECO:0000313" key="1">
    <source>
        <dbReference type="EMBL" id="CEK60563.1"/>
    </source>
</evidence>
<organism evidence="1">
    <name type="scientific">Arion vulgaris</name>
    <dbReference type="NCBI Taxonomy" id="1028688"/>
    <lineage>
        <taxon>Eukaryota</taxon>
        <taxon>Metazoa</taxon>
        <taxon>Spiralia</taxon>
        <taxon>Lophotrochozoa</taxon>
        <taxon>Mollusca</taxon>
        <taxon>Gastropoda</taxon>
        <taxon>Heterobranchia</taxon>
        <taxon>Euthyneura</taxon>
        <taxon>Panpulmonata</taxon>
        <taxon>Eupulmonata</taxon>
        <taxon>Stylommatophora</taxon>
        <taxon>Helicina</taxon>
        <taxon>Arionoidea</taxon>
        <taxon>Arionidae</taxon>
        <taxon>Arion</taxon>
    </lineage>
</organism>
<protein>
    <submittedName>
        <fullName evidence="1">Uncharacterized protein</fullName>
    </submittedName>
</protein>
<name>A0A0B6YWG9_9EUPU</name>
<feature type="non-terminal residue" evidence="1">
    <location>
        <position position="75"/>
    </location>
</feature>
<reference evidence="1" key="1">
    <citation type="submission" date="2014-12" db="EMBL/GenBank/DDBJ databases">
        <title>Insight into the proteome of Arion vulgaris.</title>
        <authorList>
            <person name="Aradska J."/>
            <person name="Bulat T."/>
            <person name="Smidak R."/>
            <person name="Sarate P."/>
            <person name="Gangsoo J."/>
            <person name="Sialana F."/>
            <person name="Bilban M."/>
            <person name="Lubec G."/>
        </authorList>
    </citation>
    <scope>NUCLEOTIDE SEQUENCE</scope>
    <source>
        <tissue evidence="1">Skin</tissue>
    </source>
</reference>
<proteinExistence type="predicted"/>
<dbReference type="AlphaFoldDB" id="A0A0B6YWG9"/>
<accession>A0A0B6YWG9</accession>
<dbReference type="EMBL" id="HACG01013698">
    <property type="protein sequence ID" value="CEK60563.1"/>
    <property type="molecule type" value="Transcribed_RNA"/>
</dbReference>